<keyword evidence="2" id="KW-1185">Reference proteome</keyword>
<comment type="caution">
    <text evidence="1">The sequence shown here is derived from an EMBL/GenBank/DDBJ whole genome shotgun (WGS) entry which is preliminary data.</text>
</comment>
<dbReference type="Proteomes" id="UP000824120">
    <property type="component" value="Chromosome 7"/>
</dbReference>
<protein>
    <submittedName>
        <fullName evidence="1">Uncharacterized protein</fullName>
    </submittedName>
</protein>
<name>A0A9J5Y367_SOLCO</name>
<sequence>MSPDGKYQVGDEIEQSTCRRTLLSKKEQRQLKERRNEDMRITEPIRRVAKRLTQDGDELYQKVDRGVDRSPRLVSELPIGLEIAFCSTVLSLEGKDQVGDDSKREEAEGGRKSNTTKLIVGGIGSTWVQLERVNPSPSPTHSTRENEWVKVVAVLSAATRCSREIESIRGKLLERKFSPTIV</sequence>
<organism evidence="1 2">
    <name type="scientific">Solanum commersonii</name>
    <name type="common">Commerson's wild potato</name>
    <name type="synonym">Commerson's nightshade</name>
    <dbReference type="NCBI Taxonomy" id="4109"/>
    <lineage>
        <taxon>Eukaryota</taxon>
        <taxon>Viridiplantae</taxon>
        <taxon>Streptophyta</taxon>
        <taxon>Embryophyta</taxon>
        <taxon>Tracheophyta</taxon>
        <taxon>Spermatophyta</taxon>
        <taxon>Magnoliopsida</taxon>
        <taxon>eudicotyledons</taxon>
        <taxon>Gunneridae</taxon>
        <taxon>Pentapetalae</taxon>
        <taxon>asterids</taxon>
        <taxon>lamiids</taxon>
        <taxon>Solanales</taxon>
        <taxon>Solanaceae</taxon>
        <taxon>Solanoideae</taxon>
        <taxon>Solaneae</taxon>
        <taxon>Solanum</taxon>
    </lineage>
</organism>
<accession>A0A9J5Y367</accession>
<gene>
    <name evidence="1" type="ORF">H5410_035893</name>
</gene>
<reference evidence="1 2" key="1">
    <citation type="submission" date="2020-09" db="EMBL/GenBank/DDBJ databases">
        <title>De no assembly of potato wild relative species, Solanum commersonii.</title>
        <authorList>
            <person name="Cho K."/>
        </authorList>
    </citation>
    <scope>NUCLEOTIDE SEQUENCE [LARGE SCALE GENOMIC DNA]</scope>
    <source>
        <strain evidence="1">LZ3.2</strain>
        <tissue evidence="1">Leaf</tissue>
    </source>
</reference>
<evidence type="ECO:0000313" key="1">
    <source>
        <dbReference type="EMBL" id="KAG5594661.1"/>
    </source>
</evidence>
<proteinExistence type="predicted"/>
<dbReference type="AlphaFoldDB" id="A0A9J5Y367"/>
<evidence type="ECO:0000313" key="2">
    <source>
        <dbReference type="Proteomes" id="UP000824120"/>
    </source>
</evidence>
<dbReference type="EMBL" id="JACXVP010000007">
    <property type="protein sequence ID" value="KAG5594661.1"/>
    <property type="molecule type" value="Genomic_DNA"/>
</dbReference>